<dbReference type="GO" id="GO:0016281">
    <property type="term" value="C:eukaryotic translation initiation factor 4F complex"/>
    <property type="evidence" value="ECO:0007669"/>
    <property type="project" value="TreeGrafter"/>
</dbReference>
<dbReference type="AlphaFoldDB" id="A0A553PRR2"/>
<dbReference type="PANTHER" id="PTHR11960">
    <property type="entry name" value="EUKARYOTIC TRANSLATION INITIATION FACTOR 4E RELATED"/>
    <property type="match status" value="1"/>
</dbReference>
<keyword evidence="3" id="KW-0810">Translation regulation</keyword>
<dbReference type="EMBL" id="VCGU01000001">
    <property type="protein sequence ID" value="TRY80369.1"/>
    <property type="molecule type" value="Genomic_DNA"/>
</dbReference>
<evidence type="ECO:0000313" key="9">
    <source>
        <dbReference type="EMBL" id="TRY80369.1"/>
    </source>
</evidence>
<keyword evidence="2 7" id="KW-0396">Initiation factor</keyword>
<evidence type="ECO:0000313" key="10">
    <source>
        <dbReference type="Proteomes" id="UP000318571"/>
    </source>
</evidence>
<dbReference type="InterPro" id="IPR023398">
    <property type="entry name" value="TIF_eIF4e-like"/>
</dbReference>
<dbReference type="InterPro" id="IPR019770">
    <property type="entry name" value="TIF_eIF_4E_CS"/>
</dbReference>
<keyword evidence="10" id="KW-1185">Reference proteome</keyword>
<organism evidence="9 10">
    <name type="scientific">Tigriopus californicus</name>
    <name type="common">Marine copepod</name>
    <dbReference type="NCBI Taxonomy" id="6832"/>
    <lineage>
        <taxon>Eukaryota</taxon>
        <taxon>Metazoa</taxon>
        <taxon>Ecdysozoa</taxon>
        <taxon>Arthropoda</taxon>
        <taxon>Crustacea</taxon>
        <taxon>Multicrustacea</taxon>
        <taxon>Hexanauplia</taxon>
        <taxon>Copepoda</taxon>
        <taxon>Harpacticoida</taxon>
        <taxon>Harpacticidae</taxon>
        <taxon>Tigriopus</taxon>
    </lineage>
</organism>
<dbReference type="STRING" id="6832.A0A553PRR2"/>
<dbReference type="GO" id="GO:0003743">
    <property type="term" value="F:translation initiation factor activity"/>
    <property type="evidence" value="ECO:0007669"/>
    <property type="project" value="UniProtKB-KW"/>
</dbReference>
<reference evidence="9 10" key="1">
    <citation type="journal article" date="2018" name="Nat. Ecol. Evol.">
        <title>Genomic signatures of mitonuclear coevolution across populations of Tigriopus californicus.</title>
        <authorList>
            <person name="Barreto F.S."/>
            <person name="Watson E.T."/>
            <person name="Lima T.G."/>
            <person name="Willett C.S."/>
            <person name="Edmands S."/>
            <person name="Li W."/>
            <person name="Burton R.S."/>
        </authorList>
    </citation>
    <scope>NUCLEOTIDE SEQUENCE [LARGE SCALE GENOMIC DNA]</scope>
    <source>
        <strain evidence="9 10">San Diego</strain>
    </source>
</reference>
<evidence type="ECO:0000256" key="2">
    <source>
        <dbReference type="ARBA" id="ARBA00022540"/>
    </source>
</evidence>
<dbReference type="SUPFAM" id="SSF55418">
    <property type="entry name" value="eIF4e-like"/>
    <property type="match status" value="1"/>
</dbReference>
<proteinExistence type="inferred from homology"/>
<dbReference type="Pfam" id="PF01652">
    <property type="entry name" value="IF4E"/>
    <property type="match status" value="1"/>
</dbReference>
<accession>A0A553PRR2</accession>
<evidence type="ECO:0000256" key="3">
    <source>
        <dbReference type="ARBA" id="ARBA00022845"/>
    </source>
</evidence>
<name>A0A553PRR2_TIGCA</name>
<comment type="caution">
    <text evidence="9">The sequence shown here is derived from an EMBL/GenBank/DDBJ whole genome shotgun (WGS) entry which is preliminary data.</text>
</comment>
<dbReference type="PANTHER" id="PTHR11960:SF8">
    <property type="entry name" value="EUKARYOTIC TRANSLATION INITIATION FACTOR 4E1-RELATED"/>
    <property type="match status" value="1"/>
</dbReference>
<sequence>MADTSDKSLTNSKDNKEQTNSTPDPELLIKHPLQNSWTLWFYKNDRSRNWEENQRKIITFCSVEDFWALYNHIEPSSKLLSGCDYSLFKEGIKPMWEDAKNNRGGRWLINLDKKQRINCLDNFWLEVMLCLIGETFGDGSQYVNGAVVQVRGKGDKIGIWMGDSTKGDCILAVGKRTPLGFEAHHDSMKKSGSTAKNRFIV</sequence>
<evidence type="ECO:0000256" key="4">
    <source>
        <dbReference type="ARBA" id="ARBA00022884"/>
    </source>
</evidence>
<dbReference type="PROSITE" id="PS00813">
    <property type="entry name" value="IF4E"/>
    <property type="match status" value="1"/>
</dbReference>
<gene>
    <name evidence="9" type="ORF">TCAL_13500</name>
</gene>
<evidence type="ECO:0000256" key="5">
    <source>
        <dbReference type="ARBA" id="ARBA00022917"/>
    </source>
</evidence>
<comment type="similarity">
    <text evidence="1 7">Belongs to the eukaryotic initiation factor 4E family.</text>
</comment>
<dbReference type="Proteomes" id="UP000318571">
    <property type="component" value="Chromosome 12"/>
</dbReference>
<feature type="compositionally biased region" description="Polar residues" evidence="8">
    <location>
        <begin position="7"/>
        <end position="23"/>
    </location>
</feature>
<keyword evidence="4 7" id="KW-0694">RNA-binding</keyword>
<dbReference type="GO" id="GO:0006417">
    <property type="term" value="P:regulation of translation"/>
    <property type="evidence" value="ECO:0007669"/>
    <property type="project" value="UniProtKB-KW"/>
</dbReference>
<feature type="region of interest" description="Disordered" evidence="8">
    <location>
        <begin position="1"/>
        <end position="27"/>
    </location>
</feature>
<evidence type="ECO:0000256" key="7">
    <source>
        <dbReference type="RuleBase" id="RU004374"/>
    </source>
</evidence>
<evidence type="ECO:0000256" key="8">
    <source>
        <dbReference type="SAM" id="MobiDB-lite"/>
    </source>
</evidence>
<evidence type="ECO:0000256" key="6">
    <source>
        <dbReference type="ARBA" id="ARBA00032656"/>
    </source>
</evidence>
<keyword evidence="5 7" id="KW-0648">Protein biosynthesis</keyword>
<dbReference type="GO" id="GO:0000340">
    <property type="term" value="F:RNA 7-methylguanosine cap binding"/>
    <property type="evidence" value="ECO:0007669"/>
    <property type="project" value="TreeGrafter"/>
</dbReference>
<protein>
    <recommendedName>
        <fullName evidence="6">eIF-4F 25 kDa subunit</fullName>
    </recommendedName>
</protein>
<dbReference type="Gene3D" id="3.30.760.10">
    <property type="entry name" value="RNA Cap, Translation Initiation Factor Eif4e"/>
    <property type="match status" value="1"/>
</dbReference>
<dbReference type="InterPro" id="IPR001040">
    <property type="entry name" value="TIF_eIF_4E"/>
</dbReference>
<dbReference type="OMA" id="EEFWAIV"/>
<evidence type="ECO:0000256" key="1">
    <source>
        <dbReference type="ARBA" id="ARBA00009860"/>
    </source>
</evidence>